<dbReference type="GO" id="GO:0045259">
    <property type="term" value="C:proton-transporting ATP synthase complex"/>
    <property type="evidence" value="ECO:0007669"/>
    <property type="project" value="UniProtKB-KW"/>
</dbReference>
<keyword evidence="7 11" id="KW-1133">Transmembrane helix</keyword>
<evidence type="ECO:0000256" key="11">
    <source>
        <dbReference type="HAMAP-Rule" id="MF_01393"/>
    </source>
</evidence>
<dbReference type="PANTHER" id="PTHR11410:SF0">
    <property type="entry name" value="ATP SYNTHASE SUBUNIT A"/>
    <property type="match status" value="1"/>
</dbReference>
<keyword evidence="10 11" id="KW-0066">ATP synthesis</keyword>
<dbReference type="PANTHER" id="PTHR11410">
    <property type="entry name" value="ATP SYNTHASE SUBUNIT A"/>
    <property type="match status" value="1"/>
</dbReference>
<keyword evidence="8 11" id="KW-0406">Ion transport</keyword>
<dbReference type="InterPro" id="IPR035908">
    <property type="entry name" value="F0_ATP_A_sf"/>
</dbReference>
<dbReference type="GO" id="GO:0046933">
    <property type="term" value="F:proton-transporting ATP synthase activity, rotational mechanism"/>
    <property type="evidence" value="ECO:0007669"/>
    <property type="project" value="UniProtKB-UniRule"/>
</dbReference>
<dbReference type="NCBIfam" id="TIGR01131">
    <property type="entry name" value="ATP_synt_6_or_A"/>
    <property type="match status" value="1"/>
</dbReference>
<comment type="function">
    <text evidence="11 12">Key component of the proton channel; it plays a direct role in the translocation of protons across the membrane.</text>
</comment>
<evidence type="ECO:0000256" key="10">
    <source>
        <dbReference type="ARBA" id="ARBA00023310"/>
    </source>
</evidence>
<evidence type="ECO:0000256" key="4">
    <source>
        <dbReference type="ARBA" id="ARBA00022547"/>
    </source>
</evidence>
<dbReference type="SUPFAM" id="SSF81336">
    <property type="entry name" value="F1F0 ATP synthase subunit A"/>
    <property type="match status" value="1"/>
</dbReference>
<evidence type="ECO:0000256" key="5">
    <source>
        <dbReference type="ARBA" id="ARBA00022692"/>
    </source>
</evidence>
<dbReference type="Gene3D" id="1.20.120.220">
    <property type="entry name" value="ATP synthase, F0 complex, subunit A"/>
    <property type="match status" value="1"/>
</dbReference>
<keyword evidence="14" id="KW-1185">Reference proteome</keyword>
<evidence type="ECO:0000256" key="1">
    <source>
        <dbReference type="ARBA" id="ARBA00004141"/>
    </source>
</evidence>
<evidence type="ECO:0000256" key="12">
    <source>
        <dbReference type="RuleBase" id="RU000483"/>
    </source>
</evidence>
<organism evidence="13 14">
    <name type="scientific">Falsarthrobacter nasiphocae</name>
    <dbReference type="NCBI Taxonomy" id="189863"/>
    <lineage>
        <taxon>Bacteria</taxon>
        <taxon>Bacillati</taxon>
        <taxon>Actinomycetota</taxon>
        <taxon>Actinomycetes</taxon>
        <taxon>Micrococcales</taxon>
        <taxon>Micrococcaceae</taxon>
        <taxon>Falsarthrobacter</taxon>
    </lineage>
</organism>
<proteinExistence type="inferred from homology"/>
<keyword evidence="5 11" id="KW-0812">Transmembrane</keyword>
<feature type="transmembrane region" description="Helical" evidence="11">
    <location>
        <begin position="200"/>
        <end position="233"/>
    </location>
</feature>
<dbReference type="PRINTS" id="PR00123">
    <property type="entry name" value="ATPASEA"/>
</dbReference>
<evidence type="ECO:0000256" key="6">
    <source>
        <dbReference type="ARBA" id="ARBA00022781"/>
    </source>
</evidence>
<feature type="transmembrane region" description="Helical" evidence="11">
    <location>
        <begin position="71"/>
        <end position="93"/>
    </location>
</feature>
<dbReference type="InterPro" id="IPR045083">
    <property type="entry name" value="ATP_synth_F0_asu_bact/mt"/>
</dbReference>
<evidence type="ECO:0000256" key="9">
    <source>
        <dbReference type="ARBA" id="ARBA00023136"/>
    </source>
</evidence>
<keyword evidence="11" id="KW-1003">Cell membrane</keyword>
<evidence type="ECO:0000256" key="2">
    <source>
        <dbReference type="ARBA" id="ARBA00006810"/>
    </source>
</evidence>
<evidence type="ECO:0000256" key="8">
    <source>
        <dbReference type="ARBA" id="ARBA00023065"/>
    </source>
</evidence>
<keyword evidence="3 11" id="KW-0813">Transport</keyword>
<evidence type="ECO:0000256" key="3">
    <source>
        <dbReference type="ARBA" id="ARBA00022448"/>
    </source>
</evidence>
<keyword evidence="9 11" id="KW-0472">Membrane</keyword>
<evidence type="ECO:0000256" key="7">
    <source>
        <dbReference type="ARBA" id="ARBA00022989"/>
    </source>
</evidence>
<comment type="subcellular location">
    <subcellularLocation>
        <location evidence="11 12">Cell membrane</location>
        <topology evidence="11 12">Multi-pass membrane protein</topology>
    </subcellularLocation>
    <subcellularLocation>
        <location evidence="1">Membrane</location>
        <topology evidence="1">Multi-pass membrane protein</topology>
    </subcellularLocation>
</comment>
<dbReference type="EMBL" id="JAVDUI010000001">
    <property type="protein sequence ID" value="MDR6892774.1"/>
    <property type="molecule type" value="Genomic_DNA"/>
</dbReference>
<feature type="transmembrane region" description="Helical" evidence="11">
    <location>
        <begin position="131"/>
        <end position="152"/>
    </location>
</feature>
<evidence type="ECO:0000313" key="13">
    <source>
        <dbReference type="EMBL" id="MDR6892774.1"/>
    </source>
</evidence>
<protein>
    <recommendedName>
        <fullName evidence="11 12">ATP synthase subunit a</fullName>
    </recommendedName>
    <alternativeName>
        <fullName evidence="11">ATP synthase F0 sector subunit a</fullName>
    </alternativeName>
    <alternativeName>
        <fullName evidence="11">F-ATPase subunit 6</fullName>
    </alternativeName>
</protein>
<name>A0AAE3YIG5_9MICC</name>
<comment type="caution">
    <text evidence="13">The sequence shown here is derived from an EMBL/GenBank/DDBJ whole genome shotgun (WGS) entry which is preliminary data.</text>
</comment>
<reference evidence="13" key="1">
    <citation type="submission" date="2023-07" db="EMBL/GenBank/DDBJ databases">
        <title>Sequencing the genomes of 1000 actinobacteria strains.</title>
        <authorList>
            <person name="Klenk H.-P."/>
        </authorList>
    </citation>
    <scope>NUCLEOTIDE SEQUENCE</scope>
    <source>
        <strain evidence="13">DSM 13988</strain>
    </source>
</reference>
<accession>A0AAE3YIG5</accession>
<feature type="transmembrane region" description="Helical" evidence="11">
    <location>
        <begin position="164"/>
        <end position="188"/>
    </location>
</feature>
<dbReference type="CDD" id="cd00310">
    <property type="entry name" value="ATP-synt_Fo_a_6"/>
    <property type="match status" value="1"/>
</dbReference>
<dbReference type="Pfam" id="PF00119">
    <property type="entry name" value="ATP-synt_A"/>
    <property type="match status" value="1"/>
</dbReference>
<feature type="transmembrane region" description="Helical" evidence="11">
    <location>
        <begin position="16"/>
        <end position="34"/>
    </location>
</feature>
<dbReference type="Proteomes" id="UP001247307">
    <property type="component" value="Unassembled WGS sequence"/>
</dbReference>
<sequence>MPPIFEIGDFGLTKQMLLLVLSVILIAGFFLVAIRHRAMVPGKLQFVAEEGYAFVRNSLGREIIGQGFLKWVPLLFTVFFFVLVNNIFGLIPILQLPSFSHVGSAYAIAAMIYVTWVGVGIKKYGLKFFKLMVVPAGVPFMLLFILVPIEIISNFIVRPVTHSLRLMATMLAGHLIAALGATGAEYLITVQENLFLKGAGIFVIGGAVAMGLLEALIMVLQAFVFALLTAIYIQGAEHADAH</sequence>
<feature type="transmembrane region" description="Helical" evidence="11">
    <location>
        <begin position="99"/>
        <end position="119"/>
    </location>
</feature>
<keyword evidence="4 11" id="KW-0138">CF(0)</keyword>
<dbReference type="HAMAP" id="MF_01393">
    <property type="entry name" value="ATP_synth_a_bact"/>
    <property type="match status" value="1"/>
</dbReference>
<keyword evidence="6 11" id="KW-0375">Hydrogen ion transport</keyword>
<comment type="similarity">
    <text evidence="2 11 12">Belongs to the ATPase A chain family.</text>
</comment>
<dbReference type="AlphaFoldDB" id="A0AAE3YIG5"/>
<gene>
    <name evidence="11" type="primary">atpB</name>
    <name evidence="13" type="ORF">J2S35_001714</name>
</gene>
<dbReference type="GO" id="GO:0005886">
    <property type="term" value="C:plasma membrane"/>
    <property type="evidence" value="ECO:0007669"/>
    <property type="project" value="UniProtKB-SubCell"/>
</dbReference>
<evidence type="ECO:0000313" key="14">
    <source>
        <dbReference type="Proteomes" id="UP001247307"/>
    </source>
</evidence>
<dbReference type="InterPro" id="IPR000568">
    <property type="entry name" value="ATP_synth_F0_asu"/>
</dbReference>